<dbReference type="GeneID" id="39588440"/>
<dbReference type="EMBL" id="RSCE01000019">
    <property type="protein sequence ID" value="RSH76959.1"/>
    <property type="molecule type" value="Genomic_DNA"/>
</dbReference>
<accession>A0A427XDI7</accession>
<feature type="region of interest" description="Disordered" evidence="1">
    <location>
        <begin position="191"/>
        <end position="243"/>
    </location>
</feature>
<organism evidence="2 3">
    <name type="scientific">Apiotrichum porosum</name>
    <dbReference type="NCBI Taxonomy" id="105984"/>
    <lineage>
        <taxon>Eukaryota</taxon>
        <taxon>Fungi</taxon>
        <taxon>Dikarya</taxon>
        <taxon>Basidiomycota</taxon>
        <taxon>Agaricomycotina</taxon>
        <taxon>Tremellomycetes</taxon>
        <taxon>Trichosporonales</taxon>
        <taxon>Trichosporonaceae</taxon>
        <taxon>Apiotrichum</taxon>
    </lineage>
</organism>
<keyword evidence="3" id="KW-1185">Reference proteome</keyword>
<feature type="compositionally biased region" description="Polar residues" evidence="1">
    <location>
        <begin position="201"/>
        <end position="210"/>
    </location>
</feature>
<sequence>MAIDTHCAHEAPHLADDRLLELGIDPAALLATLQALRGRPARTSDSPKPGVHSSGSDAMGSTTYCPIHETSTHLLAECHVVNELVAERRRRSRPDSLFGAPPAYEDSFADELAAILEVDDELHLPKKGAEKETRGHPLLDTFHPGRHGSSEESFGHIGTLDDTLDGDFLNLFPQPPTKSRSSSFDSCRTFGSGTFGGSETDLPSSETASTGRRESATRPTSSHPKWRRVLRIEPTGDGIRIEPAPCTPTTLHWASAASGSAAPQRACISRGSSSTATTPTTTSSTLNTPRSFVSAIGSPWPPQASPTAALPGTNLSSPTTLYSPARSPLAKFFPAPPPPSSYVGVKETVLPTPPRVTQVATPPVLVSSPPPQVAPVTEGAHLERQTSAASGSLYSSGGFSSTSFNESVFTPPLHPFLPLQPVPTNDSHKSTADKSMSSDSGPTGPELEPSLEGDCASPLVAIGGSSERTAKSLPRKLSITPSMAPSIAPSMTHSKAPSIGASSNKSGCSKVKGERALLDQPHTGHRLEADKGNFVDGCPVCERMAEAWKRRRDKAAASKKGKSQNPFTHHVSVAYHNGDVSGSGPGELAHGAGNAATTGQYLSWLRATTA</sequence>
<name>A0A427XDI7_9TREE</name>
<evidence type="ECO:0000313" key="3">
    <source>
        <dbReference type="Proteomes" id="UP000279236"/>
    </source>
</evidence>
<feature type="compositionally biased region" description="Low complexity" evidence="1">
    <location>
        <begin position="269"/>
        <end position="289"/>
    </location>
</feature>
<reference evidence="2 3" key="1">
    <citation type="submission" date="2018-11" db="EMBL/GenBank/DDBJ databases">
        <title>Genome sequence of Apiotrichum porosum DSM 27194.</title>
        <authorList>
            <person name="Aliyu H."/>
            <person name="Gorte O."/>
            <person name="Ochsenreither K."/>
        </authorList>
    </citation>
    <scope>NUCLEOTIDE SEQUENCE [LARGE SCALE GENOMIC DNA]</scope>
    <source>
        <strain evidence="2 3">DSM 27194</strain>
    </source>
</reference>
<dbReference type="RefSeq" id="XP_028472106.1">
    <property type="nucleotide sequence ID" value="XM_028619533.1"/>
</dbReference>
<feature type="region of interest" description="Disordered" evidence="1">
    <location>
        <begin position="38"/>
        <end position="58"/>
    </location>
</feature>
<evidence type="ECO:0000313" key="2">
    <source>
        <dbReference type="EMBL" id="RSH76959.1"/>
    </source>
</evidence>
<dbReference type="Proteomes" id="UP000279236">
    <property type="component" value="Unassembled WGS sequence"/>
</dbReference>
<feature type="compositionally biased region" description="Polar residues" evidence="1">
    <location>
        <begin position="479"/>
        <end position="507"/>
    </location>
</feature>
<protein>
    <submittedName>
        <fullName evidence="2">Uncharacterized protein</fullName>
    </submittedName>
</protein>
<proteinExistence type="predicted"/>
<feature type="region of interest" description="Disordered" evidence="1">
    <location>
        <begin position="266"/>
        <end position="289"/>
    </location>
</feature>
<gene>
    <name evidence="2" type="ORF">EHS24_003897</name>
</gene>
<dbReference type="AlphaFoldDB" id="A0A427XDI7"/>
<feature type="region of interest" description="Disordered" evidence="1">
    <location>
        <begin position="415"/>
        <end position="510"/>
    </location>
</feature>
<evidence type="ECO:0000256" key="1">
    <source>
        <dbReference type="SAM" id="MobiDB-lite"/>
    </source>
</evidence>
<comment type="caution">
    <text evidence="2">The sequence shown here is derived from an EMBL/GenBank/DDBJ whole genome shotgun (WGS) entry which is preliminary data.</text>
</comment>